<organism evidence="1 2">
    <name type="scientific">Shewanella submarina</name>
    <dbReference type="NCBI Taxonomy" id="2016376"/>
    <lineage>
        <taxon>Bacteria</taxon>
        <taxon>Pseudomonadati</taxon>
        <taxon>Pseudomonadota</taxon>
        <taxon>Gammaproteobacteria</taxon>
        <taxon>Alteromonadales</taxon>
        <taxon>Shewanellaceae</taxon>
        <taxon>Shewanella</taxon>
    </lineage>
</organism>
<dbReference type="EMBL" id="JBHRTD010000017">
    <property type="protein sequence ID" value="MFC3139638.1"/>
    <property type="molecule type" value="Genomic_DNA"/>
</dbReference>
<sequence>MTKNQQYEAKQKAKGLTKVTLWVPATAAIEFKSMAAFCCGHPNHIPFMTRSTITGKLKKGV</sequence>
<evidence type="ECO:0000313" key="2">
    <source>
        <dbReference type="Proteomes" id="UP001595621"/>
    </source>
</evidence>
<evidence type="ECO:0000313" key="1">
    <source>
        <dbReference type="EMBL" id="MFC3139638.1"/>
    </source>
</evidence>
<gene>
    <name evidence="1" type="ORF">ACFOE0_15825</name>
</gene>
<comment type="caution">
    <text evidence="1">The sequence shown here is derived from an EMBL/GenBank/DDBJ whole genome shotgun (WGS) entry which is preliminary data.</text>
</comment>
<dbReference type="RefSeq" id="WP_248936153.1">
    <property type="nucleotide sequence ID" value="NZ_JAKILF010000004.1"/>
</dbReference>
<keyword evidence="2" id="KW-1185">Reference proteome</keyword>
<proteinExistence type="predicted"/>
<protein>
    <submittedName>
        <fullName evidence="1">Uncharacterized protein</fullName>
    </submittedName>
</protein>
<dbReference type="Proteomes" id="UP001595621">
    <property type="component" value="Unassembled WGS sequence"/>
</dbReference>
<accession>A0ABV7GDN9</accession>
<name>A0ABV7GDN9_9GAMM</name>
<reference evidence="2" key="1">
    <citation type="journal article" date="2019" name="Int. J. Syst. Evol. Microbiol.">
        <title>The Global Catalogue of Microorganisms (GCM) 10K type strain sequencing project: providing services to taxonomists for standard genome sequencing and annotation.</title>
        <authorList>
            <consortium name="The Broad Institute Genomics Platform"/>
            <consortium name="The Broad Institute Genome Sequencing Center for Infectious Disease"/>
            <person name="Wu L."/>
            <person name="Ma J."/>
        </authorList>
    </citation>
    <scope>NUCLEOTIDE SEQUENCE [LARGE SCALE GENOMIC DNA]</scope>
    <source>
        <strain evidence="2">KCTC 52277</strain>
    </source>
</reference>